<organism evidence="2">
    <name type="scientific">Proteinivorax tanatarense</name>
    <dbReference type="NCBI Taxonomy" id="1260629"/>
    <lineage>
        <taxon>Bacteria</taxon>
        <taxon>Bacillati</taxon>
        <taxon>Bacillota</taxon>
        <taxon>Clostridia</taxon>
        <taxon>Eubacteriales</taxon>
        <taxon>Proteinivoracaceae</taxon>
        <taxon>Proteinivorax</taxon>
    </lineage>
</organism>
<evidence type="ECO:0000313" key="2">
    <source>
        <dbReference type="EMBL" id="XBX74412.1"/>
    </source>
</evidence>
<evidence type="ECO:0000256" key="1">
    <source>
        <dbReference type="SAM" id="Phobius"/>
    </source>
</evidence>
<reference evidence="2" key="1">
    <citation type="journal article" date="2013" name="Extremophiles">
        <title>Proteinivorax tanatarense gen. nov., sp. nov., an anaerobic, haloalkaliphilic, proteolytic bacterium isolated from a decaying algal bloom, and proposal of Proteinivoraceae fam. nov.</title>
        <authorList>
            <person name="Kevbrin V."/>
            <person name="Boltyanskaya Y."/>
            <person name="Zhilina T."/>
            <person name="Kolganova T."/>
            <person name="Lavrentjeva E."/>
            <person name="Kuznetsov B."/>
        </authorList>
    </citation>
    <scope>NUCLEOTIDE SEQUENCE</scope>
    <source>
        <strain evidence="2">Z-910T</strain>
    </source>
</reference>
<feature type="transmembrane region" description="Helical" evidence="1">
    <location>
        <begin position="81"/>
        <end position="101"/>
    </location>
</feature>
<dbReference type="RefSeq" id="WP_350343164.1">
    <property type="nucleotide sequence ID" value="NZ_CP158367.1"/>
</dbReference>
<keyword evidence="1" id="KW-0812">Transmembrane</keyword>
<keyword evidence="1" id="KW-0472">Membrane</keyword>
<protein>
    <submittedName>
        <fullName evidence="2">Uncharacterized protein</fullName>
    </submittedName>
</protein>
<dbReference type="EMBL" id="CP158367">
    <property type="protein sequence ID" value="XBX74412.1"/>
    <property type="molecule type" value="Genomic_DNA"/>
</dbReference>
<dbReference type="AlphaFoldDB" id="A0AAU7VKS5"/>
<accession>A0AAU7VKS5</accession>
<name>A0AAU7VKS5_9FIRM</name>
<gene>
    <name evidence="2" type="ORF">PRVXT_002447</name>
</gene>
<sequence length="132" mass="15243">MYWSAAPSVVKGVNDYPNIFISKEELEEFEDQVTHALVSINKSITNRRSRESISDFGVELYHINGLENVYINEKLINDGLLYSYVISRVTMIFQVIIWIVCSKKIIPHCNNITKYRLFIVAPFACNTESFTL</sequence>
<keyword evidence="1" id="KW-1133">Transmembrane helix</keyword>
<proteinExistence type="predicted"/>
<reference evidence="2" key="2">
    <citation type="submission" date="2024-06" db="EMBL/GenBank/DDBJ databases">
        <authorList>
            <person name="Petrova K.O."/>
            <person name="Toshchakov S.V."/>
            <person name="Boltjanskaja Y.V."/>
            <person name="Kevbrin V."/>
        </authorList>
    </citation>
    <scope>NUCLEOTIDE SEQUENCE</scope>
    <source>
        <strain evidence="2">Z-910T</strain>
    </source>
</reference>